<evidence type="ECO:0000256" key="3">
    <source>
        <dbReference type="ARBA" id="ARBA00022475"/>
    </source>
</evidence>
<dbReference type="PANTHER" id="PTHR32024">
    <property type="entry name" value="TRK SYSTEM POTASSIUM UPTAKE PROTEIN TRKG-RELATED"/>
    <property type="match status" value="1"/>
</dbReference>
<feature type="transmembrane region" description="Helical" evidence="8">
    <location>
        <begin position="192"/>
        <end position="211"/>
    </location>
</feature>
<evidence type="ECO:0000256" key="5">
    <source>
        <dbReference type="ARBA" id="ARBA00022989"/>
    </source>
</evidence>
<gene>
    <name evidence="9" type="ORF">FUAX_03060</name>
</gene>
<dbReference type="Proteomes" id="UP001348817">
    <property type="component" value="Chromosome"/>
</dbReference>
<evidence type="ECO:0000256" key="1">
    <source>
        <dbReference type="ARBA" id="ARBA00004651"/>
    </source>
</evidence>
<dbReference type="Pfam" id="PF02386">
    <property type="entry name" value="TrkH"/>
    <property type="match status" value="1"/>
</dbReference>
<name>A0AAU9C784_9BACT</name>
<evidence type="ECO:0000256" key="4">
    <source>
        <dbReference type="ARBA" id="ARBA00022692"/>
    </source>
</evidence>
<feature type="transmembrane region" description="Helical" evidence="8">
    <location>
        <begin position="388"/>
        <end position="407"/>
    </location>
</feature>
<dbReference type="GO" id="GO:0008324">
    <property type="term" value="F:monoatomic cation transmembrane transporter activity"/>
    <property type="evidence" value="ECO:0007669"/>
    <property type="project" value="InterPro"/>
</dbReference>
<feature type="transmembrane region" description="Helical" evidence="8">
    <location>
        <begin position="564"/>
        <end position="584"/>
    </location>
</feature>
<keyword evidence="7 8" id="KW-0472">Membrane</keyword>
<evidence type="ECO:0000256" key="6">
    <source>
        <dbReference type="ARBA" id="ARBA00023065"/>
    </source>
</evidence>
<evidence type="ECO:0000256" key="2">
    <source>
        <dbReference type="ARBA" id="ARBA00022448"/>
    </source>
</evidence>
<organism evidence="9 10">
    <name type="scientific">Fulvitalea axinellae</name>
    <dbReference type="NCBI Taxonomy" id="1182444"/>
    <lineage>
        <taxon>Bacteria</taxon>
        <taxon>Pseudomonadati</taxon>
        <taxon>Bacteroidota</taxon>
        <taxon>Cytophagia</taxon>
        <taxon>Cytophagales</taxon>
        <taxon>Persicobacteraceae</taxon>
        <taxon>Fulvitalea</taxon>
    </lineage>
</organism>
<dbReference type="RefSeq" id="WP_338393172.1">
    <property type="nucleotide sequence ID" value="NZ_AP025314.1"/>
</dbReference>
<dbReference type="KEGG" id="fax:FUAX_03060"/>
<keyword evidence="5 8" id="KW-1133">Transmembrane helix</keyword>
<feature type="transmembrane region" description="Helical" evidence="8">
    <location>
        <begin position="310"/>
        <end position="330"/>
    </location>
</feature>
<feature type="transmembrane region" description="Helical" evidence="8">
    <location>
        <begin position="128"/>
        <end position="150"/>
    </location>
</feature>
<keyword evidence="2" id="KW-0813">Transport</keyword>
<dbReference type="AlphaFoldDB" id="A0AAU9C784"/>
<dbReference type="PANTHER" id="PTHR32024:SF1">
    <property type="entry name" value="KTR SYSTEM POTASSIUM UPTAKE PROTEIN B"/>
    <property type="match status" value="1"/>
</dbReference>
<feature type="transmembrane region" description="Helical" evidence="8">
    <location>
        <begin position="503"/>
        <end position="528"/>
    </location>
</feature>
<feature type="transmembrane region" description="Helical" evidence="8">
    <location>
        <begin position="450"/>
        <end position="483"/>
    </location>
</feature>
<sequence>MLRKHWVEKINNKLYDSQSNVNLVLTVVEFLASVAGAGVLVFGFGYKETSAEAEKLTEALDVVFGVFVAVFFLRVFYSLKAWTYIKENKFETFLITLILTNVITNYLFDSFLVRTVFDLLKLSDFKGFYIFSESVYILTIVGYKLVVASMSIPRLNIRPPTLFILSFGILILCGAGLLMLPTMTVHPGSMSFTDALFTSASATCVTGLIVVDTATYFTIRGQVVILILIQVGGLGLLAFALFFAQFIRKNVSLKEQVLIQDFFSSDSLYSAKRILRQVVTLTLGIEAISAVLIYYSWGNGVEFISTGQKVYFSVFHAISAFCNAGFSLFSNNLFESSIRHAYLMQVVVAVTVIFGGLGFTVIEDLFSPKKLRERLRKPWMDWRLSTKVAVYVSAFLIVLGTVIIFILEFDNTMDTLNVGEKMVASFFQSVVARTAGFNSVDIGGMRNATLIFVVVLMFIGASSGSVGGGIKTSTFYLISVSALATIRGKSRIEIGKREIPKTLLFKALSVFFFASTIIMISLFLLAFFEPEISVIHLAFEEVSAFATVGLSTGITSALSEPSKYILIISMFLGRVGTLTFVLSLSNSAYTKTYKYPSTSMMVG</sequence>
<feature type="transmembrane region" description="Helical" evidence="8">
    <location>
        <begin position="342"/>
        <end position="367"/>
    </location>
</feature>
<evidence type="ECO:0000256" key="8">
    <source>
        <dbReference type="SAM" id="Phobius"/>
    </source>
</evidence>
<dbReference type="EMBL" id="AP025314">
    <property type="protein sequence ID" value="BDD07874.1"/>
    <property type="molecule type" value="Genomic_DNA"/>
</dbReference>
<feature type="transmembrane region" description="Helical" evidence="8">
    <location>
        <begin position="162"/>
        <end position="180"/>
    </location>
</feature>
<dbReference type="InterPro" id="IPR003445">
    <property type="entry name" value="Cat_transpt"/>
</dbReference>
<feature type="transmembrane region" description="Helical" evidence="8">
    <location>
        <begin position="21"/>
        <end position="42"/>
    </location>
</feature>
<keyword evidence="4 8" id="KW-0812">Transmembrane</keyword>
<protein>
    <submittedName>
        <fullName evidence="9">Potassium transporter</fullName>
    </submittedName>
</protein>
<feature type="transmembrane region" description="Helical" evidence="8">
    <location>
        <begin position="62"/>
        <end position="79"/>
    </location>
</feature>
<feature type="transmembrane region" description="Helical" evidence="8">
    <location>
        <begin position="223"/>
        <end position="247"/>
    </location>
</feature>
<keyword evidence="6" id="KW-0406">Ion transport</keyword>
<keyword evidence="3" id="KW-1003">Cell membrane</keyword>
<evidence type="ECO:0000256" key="7">
    <source>
        <dbReference type="ARBA" id="ARBA00023136"/>
    </source>
</evidence>
<dbReference type="GO" id="GO:0030001">
    <property type="term" value="P:metal ion transport"/>
    <property type="evidence" value="ECO:0007669"/>
    <property type="project" value="UniProtKB-ARBA"/>
</dbReference>
<comment type="subcellular location">
    <subcellularLocation>
        <location evidence="1">Cell membrane</location>
        <topology evidence="1">Multi-pass membrane protein</topology>
    </subcellularLocation>
</comment>
<evidence type="ECO:0000313" key="10">
    <source>
        <dbReference type="Proteomes" id="UP001348817"/>
    </source>
</evidence>
<feature type="transmembrane region" description="Helical" evidence="8">
    <location>
        <begin position="91"/>
        <end position="108"/>
    </location>
</feature>
<dbReference type="GO" id="GO:0005886">
    <property type="term" value="C:plasma membrane"/>
    <property type="evidence" value="ECO:0007669"/>
    <property type="project" value="UniProtKB-SubCell"/>
</dbReference>
<feature type="transmembrane region" description="Helical" evidence="8">
    <location>
        <begin position="274"/>
        <end position="298"/>
    </location>
</feature>
<reference evidence="9 10" key="1">
    <citation type="submission" date="2021-12" db="EMBL/GenBank/DDBJ databases">
        <title>Genome sequencing of bacteria with rrn-lacking chromosome and rrn-plasmid.</title>
        <authorList>
            <person name="Anda M."/>
            <person name="Iwasaki W."/>
        </authorList>
    </citation>
    <scope>NUCLEOTIDE SEQUENCE [LARGE SCALE GENOMIC DNA]</scope>
    <source>
        <strain evidence="9 10">DSM 100852</strain>
    </source>
</reference>
<keyword evidence="10" id="KW-1185">Reference proteome</keyword>
<evidence type="ECO:0000313" key="9">
    <source>
        <dbReference type="EMBL" id="BDD07874.1"/>
    </source>
</evidence>
<accession>A0AAU9C784</accession>
<proteinExistence type="predicted"/>